<proteinExistence type="predicted"/>
<dbReference type="Pfam" id="PF00211">
    <property type="entry name" value="Guanylate_cyc"/>
    <property type="match status" value="1"/>
</dbReference>
<comment type="caution">
    <text evidence="2">The sequence shown here is derived from an EMBL/GenBank/DDBJ whole genome shotgun (WGS) entry which is preliminary data.</text>
</comment>
<evidence type="ECO:0000313" key="2">
    <source>
        <dbReference type="EMBL" id="MEX0404400.1"/>
    </source>
</evidence>
<dbReference type="EMBL" id="JBDPGJ010000001">
    <property type="protein sequence ID" value="MEX0404400.1"/>
    <property type="molecule type" value="Genomic_DNA"/>
</dbReference>
<dbReference type="PANTHER" id="PTHR43081">
    <property type="entry name" value="ADENYLATE CYCLASE, TERMINAL-DIFFERENTIATION SPECIFIC-RELATED"/>
    <property type="match status" value="1"/>
</dbReference>
<evidence type="ECO:0000313" key="3">
    <source>
        <dbReference type="Proteomes" id="UP001556692"/>
    </source>
</evidence>
<dbReference type="InterPro" id="IPR050697">
    <property type="entry name" value="Adenylyl/Guanylyl_Cyclase_3/4"/>
</dbReference>
<dbReference type="Gene3D" id="3.30.70.1230">
    <property type="entry name" value="Nucleotide cyclase"/>
    <property type="match status" value="1"/>
</dbReference>
<dbReference type="EC" id="4.6.1.-" evidence="2"/>
<reference evidence="2 3" key="1">
    <citation type="submission" date="2024-05" db="EMBL/GenBank/DDBJ databases">
        <authorList>
            <person name="Jiang F."/>
        </authorList>
    </citation>
    <scope>NUCLEOTIDE SEQUENCE [LARGE SCALE GENOMIC DNA]</scope>
    <source>
        <strain evidence="2 3">LZ166</strain>
    </source>
</reference>
<name>A0ABV3SCD2_9HYPH</name>
<protein>
    <submittedName>
        <fullName evidence="2">Adenylate/guanylate cyclase domain-containing protein</fullName>
        <ecNumber evidence="2">4.6.1.-</ecNumber>
    </submittedName>
</protein>
<dbReference type="InterPro" id="IPR001054">
    <property type="entry name" value="A/G_cyclase"/>
</dbReference>
<keyword evidence="2" id="KW-0456">Lyase</keyword>
<sequence length="262" mass="28201">MSNVAGIEDQHEEEWREILTQGHSARSLKNLKRIMRLLPGHPRCKICNNPFGGFGGSVCRIAGFRPSRKNPRICTLCCEKMPRGGAEVEAVVLFADIRGSTALAADLGPTSYAKLLNRFYRVSTEILIAYDATVDKLIGDEVMAFFVSGFAGEEFENKATHAGLALMRAFGYPQDPWIPVGIGIDAGLAYIGNVGSEFLVDFTALGDPVNVAKRIQSRAGAGQILISTAAFDALSCDVSASKAYPLTLKGKQDAVMVRSLGI</sequence>
<organism evidence="2 3">
    <name type="scientific">Aquibium pacificus</name>
    <dbReference type="NCBI Taxonomy" id="3153579"/>
    <lineage>
        <taxon>Bacteria</taxon>
        <taxon>Pseudomonadati</taxon>
        <taxon>Pseudomonadota</taxon>
        <taxon>Alphaproteobacteria</taxon>
        <taxon>Hyphomicrobiales</taxon>
        <taxon>Phyllobacteriaceae</taxon>
        <taxon>Aquibium</taxon>
    </lineage>
</organism>
<evidence type="ECO:0000259" key="1">
    <source>
        <dbReference type="PROSITE" id="PS50125"/>
    </source>
</evidence>
<dbReference type="Proteomes" id="UP001556692">
    <property type="component" value="Unassembled WGS sequence"/>
</dbReference>
<keyword evidence="3" id="KW-1185">Reference proteome</keyword>
<dbReference type="CDD" id="cd07302">
    <property type="entry name" value="CHD"/>
    <property type="match status" value="1"/>
</dbReference>
<dbReference type="SMART" id="SM00044">
    <property type="entry name" value="CYCc"/>
    <property type="match status" value="1"/>
</dbReference>
<dbReference type="SUPFAM" id="SSF55073">
    <property type="entry name" value="Nucleotide cyclase"/>
    <property type="match status" value="1"/>
</dbReference>
<dbReference type="RefSeq" id="WP_367952287.1">
    <property type="nucleotide sequence ID" value="NZ_JBDPGJ010000001.1"/>
</dbReference>
<dbReference type="InterPro" id="IPR029787">
    <property type="entry name" value="Nucleotide_cyclase"/>
</dbReference>
<dbReference type="PANTHER" id="PTHR43081:SF1">
    <property type="entry name" value="ADENYLATE CYCLASE, TERMINAL-DIFFERENTIATION SPECIFIC"/>
    <property type="match status" value="1"/>
</dbReference>
<dbReference type="PROSITE" id="PS50125">
    <property type="entry name" value="GUANYLATE_CYCLASE_2"/>
    <property type="match status" value="1"/>
</dbReference>
<gene>
    <name evidence="2" type="ORF">ABGN05_01850</name>
</gene>
<dbReference type="GO" id="GO:0016829">
    <property type="term" value="F:lyase activity"/>
    <property type="evidence" value="ECO:0007669"/>
    <property type="project" value="UniProtKB-KW"/>
</dbReference>
<feature type="domain" description="Guanylate cyclase" evidence="1">
    <location>
        <begin position="91"/>
        <end position="216"/>
    </location>
</feature>
<accession>A0ABV3SCD2</accession>